<sequence>MAFTTDEEPADLGVFALQMATLLLVPPLVVGLGLAAVSGAEHFLPGMAIGLVVGVSAAALRQEVRGARTGS</sequence>
<keyword evidence="3" id="KW-1185">Reference proteome</keyword>
<gene>
    <name evidence="2" type="ORF">FYC77_11040</name>
</gene>
<feature type="transmembrane region" description="Helical" evidence="1">
    <location>
        <begin position="12"/>
        <end position="37"/>
    </location>
</feature>
<protein>
    <submittedName>
        <fullName evidence="2">Uncharacterized protein</fullName>
    </submittedName>
</protein>
<keyword evidence="1" id="KW-0812">Transmembrane</keyword>
<organism evidence="2 3">
    <name type="scientific">Natrialba swarupiae</name>
    <dbReference type="NCBI Taxonomy" id="2448032"/>
    <lineage>
        <taxon>Archaea</taxon>
        <taxon>Methanobacteriati</taxon>
        <taxon>Methanobacteriota</taxon>
        <taxon>Stenosarchaea group</taxon>
        <taxon>Halobacteria</taxon>
        <taxon>Halobacteriales</taxon>
        <taxon>Natrialbaceae</taxon>
        <taxon>Natrialba</taxon>
    </lineage>
</organism>
<dbReference type="EMBL" id="VTAW01000012">
    <property type="protein sequence ID" value="TYT61999.1"/>
    <property type="molecule type" value="Genomic_DNA"/>
</dbReference>
<dbReference type="Proteomes" id="UP000324104">
    <property type="component" value="Unassembled WGS sequence"/>
</dbReference>
<dbReference type="AlphaFoldDB" id="A0A5D5AJS2"/>
<keyword evidence="1" id="KW-1133">Transmembrane helix</keyword>
<feature type="transmembrane region" description="Helical" evidence="1">
    <location>
        <begin position="43"/>
        <end position="60"/>
    </location>
</feature>
<comment type="caution">
    <text evidence="2">The sequence shown here is derived from an EMBL/GenBank/DDBJ whole genome shotgun (WGS) entry which is preliminary data.</text>
</comment>
<reference evidence="2 3" key="1">
    <citation type="submission" date="2019-08" db="EMBL/GenBank/DDBJ databases">
        <title>Archaea genome.</title>
        <authorList>
            <person name="Kajale S."/>
            <person name="Shouche Y."/>
            <person name="Deshpande N."/>
            <person name="Sharma A."/>
        </authorList>
    </citation>
    <scope>NUCLEOTIDE SEQUENCE [LARGE SCALE GENOMIC DNA]</scope>
    <source>
        <strain evidence="2 3">ESP3B_9</strain>
    </source>
</reference>
<proteinExistence type="predicted"/>
<keyword evidence="1" id="KW-0472">Membrane</keyword>
<evidence type="ECO:0000256" key="1">
    <source>
        <dbReference type="SAM" id="Phobius"/>
    </source>
</evidence>
<accession>A0A5D5AJS2</accession>
<dbReference type="RefSeq" id="WP_149081560.1">
    <property type="nucleotide sequence ID" value="NZ_VTAW01000012.1"/>
</dbReference>
<evidence type="ECO:0000313" key="3">
    <source>
        <dbReference type="Proteomes" id="UP000324104"/>
    </source>
</evidence>
<evidence type="ECO:0000313" key="2">
    <source>
        <dbReference type="EMBL" id="TYT61999.1"/>
    </source>
</evidence>
<name>A0A5D5AJS2_9EURY</name>